<comment type="cofactor">
    <cofactor evidence="1">
        <name>Mn(2+)</name>
        <dbReference type="ChEBI" id="CHEBI:29035"/>
    </cofactor>
</comment>
<dbReference type="GO" id="GO:0008081">
    <property type="term" value="F:phosphoric diester hydrolase activity"/>
    <property type="evidence" value="ECO:0007669"/>
    <property type="project" value="TreeGrafter"/>
</dbReference>
<feature type="compositionally biased region" description="Gly residues" evidence="10">
    <location>
        <begin position="316"/>
        <end position="325"/>
    </location>
</feature>
<dbReference type="STRING" id="3076.A0A2P6TRH0"/>
<dbReference type="EMBL" id="LHPG02000008">
    <property type="protein sequence ID" value="PRW56659.1"/>
    <property type="molecule type" value="Genomic_DNA"/>
</dbReference>
<dbReference type="PANTHER" id="PTHR22748">
    <property type="entry name" value="AP ENDONUCLEASE"/>
    <property type="match status" value="1"/>
</dbReference>
<comment type="cofactor">
    <cofactor evidence="7 9">
        <name>Mg(2+)</name>
        <dbReference type="ChEBI" id="CHEBI:18420"/>
    </cofactor>
    <cofactor evidence="7 9">
        <name>Mn(2+)</name>
        <dbReference type="ChEBI" id="CHEBI:29035"/>
    </cofactor>
    <text evidence="7 9">Probably binds two magnesium or manganese ions per subunit.</text>
</comment>
<evidence type="ECO:0000256" key="3">
    <source>
        <dbReference type="ARBA" id="ARBA00022723"/>
    </source>
</evidence>
<evidence type="ECO:0000256" key="4">
    <source>
        <dbReference type="ARBA" id="ARBA00022801"/>
    </source>
</evidence>
<keyword evidence="13" id="KW-1185">Reference proteome</keyword>
<feature type="active site" description="Proton donor/acceptor" evidence="6">
    <location>
        <position position="162"/>
    </location>
</feature>
<evidence type="ECO:0000256" key="1">
    <source>
        <dbReference type="ARBA" id="ARBA00001936"/>
    </source>
</evidence>
<feature type="domain" description="Endonuclease/exonuclease/phosphatase" evidence="11">
    <location>
        <begin position="5"/>
        <end position="262"/>
    </location>
</feature>
<comment type="caution">
    <text evidence="12">The sequence shown here is derived from an EMBL/GenBank/DDBJ whole genome shotgun (WGS) entry which is preliminary data.</text>
</comment>
<feature type="binding site" evidence="7">
    <location>
        <position position="164"/>
    </location>
    <ligand>
        <name>Mg(2+)</name>
        <dbReference type="ChEBI" id="CHEBI:18420"/>
        <label>1</label>
    </ligand>
</feature>
<dbReference type="AlphaFoldDB" id="A0A2P6TRH0"/>
<dbReference type="NCBIfam" id="TIGR00633">
    <property type="entry name" value="xth"/>
    <property type="match status" value="1"/>
</dbReference>
<keyword evidence="4" id="KW-0378">Hydrolase</keyword>
<feature type="site" description="Transition state stabilizer" evidence="8">
    <location>
        <position position="164"/>
    </location>
</feature>
<feature type="region of interest" description="Disordered" evidence="10">
    <location>
        <begin position="304"/>
        <end position="325"/>
    </location>
</feature>
<feature type="binding site" evidence="7">
    <location>
        <position position="262"/>
    </location>
    <ligand>
        <name>Mg(2+)</name>
        <dbReference type="ChEBI" id="CHEBI:18420"/>
        <label>1</label>
    </ligand>
</feature>
<dbReference type="InterPro" id="IPR020848">
    <property type="entry name" value="AP_endonuclease_F1_CS"/>
</dbReference>
<dbReference type="PROSITE" id="PS00728">
    <property type="entry name" value="AP_NUCLEASE_F1_3"/>
    <property type="match status" value="1"/>
</dbReference>
<dbReference type="InterPro" id="IPR004808">
    <property type="entry name" value="AP_endonuc_1"/>
</dbReference>
<keyword evidence="9" id="KW-0234">DNA repair</keyword>
<protein>
    <recommendedName>
        <fullName evidence="9">DNA-(apurinic or apyrimidinic site) endonuclease</fullName>
        <ecNumber evidence="9">3.1.-.-</ecNumber>
    </recommendedName>
</protein>
<feature type="binding site" evidence="7">
    <location>
        <position position="261"/>
    </location>
    <ligand>
        <name>Mg(2+)</name>
        <dbReference type="ChEBI" id="CHEBI:18420"/>
        <label>1</label>
    </ligand>
</feature>
<feature type="active site" evidence="6">
    <location>
        <position position="120"/>
    </location>
</feature>
<dbReference type="InterPro" id="IPR036691">
    <property type="entry name" value="Endo/exonu/phosph_ase_sf"/>
</dbReference>
<evidence type="ECO:0000259" key="11">
    <source>
        <dbReference type="Pfam" id="PF03372"/>
    </source>
</evidence>
<feature type="binding site" evidence="7">
    <location>
        <position position="7"/>
    </location>
    <ligand>
        <name>Mg(2+)</name>
        <dbReference type="ChEBI" id="CHEBI:18420"/>
        <label>1</label>
    </ligand>
</feature>
<dbReference type="OrthoDB" id="391817at2759"/>
<keyword evidence="7" id="KW-0464">Manganese</keyword>
<evidence type="ECO:0000256" key="2">
    <source>
        <dbReference type="ARBA" id="ARBA00007092"/>
    </source>
</evidence>
<evidence type="ECO:0000313" key="13">
    <source>
        <dbReference type="Proteomes" id="UP000239899"/>
    </source>
</evidence>
<keyword evidence="9" id="KW-0227">DNA damage</keyword>
<organism evidence="12 13">
    <name type="scientific">Chlorella sorokiniana</name>
    <name type="common">Freshwater green alga</name>
    <dbReference type="NCBI Taxonomy" id="3076"/>
    <lineage>
        <taxon>Eukaryota</taxon>
        <taxon>Viridiplantae</taxon>
        <taxon>Chlorophyta</taxon>
        <taxon>core chlorophytes</taxon>
        <taxon>Trebouxiophyceae</taxon>
        <taxon>Chlorellales</taxon>
        <taxon>Chlorellaceae</taxon>
        <taxon>Chlorella clade</taxon>
        <taxon>Chlorella</taxon>
    </lineage>
</organism>
<evidence type="ECO:0000256" key="10">
    <source>
        <dbReference type="SAM" id="MobiDB-lite"/>
    </source>
</evidence>
<proteinExistence type="inferred from homology"/>
<keyword evidence="5 7" id="KW-0460">Magnesium</keyword>
<feature type="binding site" evidence="7">
    <location>
        <position position="41"/>
    </location>
    <ligand>
        <name>Mg(2+)</name>
        <dbReference type="ChEBI" id="CHEBI:18420"/>
        <label>1</label>
    </ligand>
</feature>
<dbReference type="Pfam" id="PF03372">
    <property type="entry name" value="Exo_endo_phos"/>
    <property type="match status" value="1"/>
</dbReference>
<comment type="similarity">
    <text evidence="2 9">Belongs to the DNA repair enzymes AP/ExoA family.</text>
</comment>
<dbReference type="Proteomes" id="UP000239899">
    <property type="component" value="Unassembled WGS sequence"/>
</dbReference>
<reference evidence="12 13" key="1">
    <citation type="journal article" date="2018" name="Plant J.">
        <title>Genome sequences of Chlorella sorokiniana UTEX 1602 and Micractinium conductrix SAG 241.80: implications to maltose excretion by a green alga.</title>
        <authorList>
            <person name="Arriola M.B."/>
            <person name="Velmurugan N."/>
            <person name="Zhang Y."/>
            <person name="Plunkett M.H."/>
            <person name="Hondzo H."/>
            <person name="Barney B.M."/>
        </authorList>
    </citation>
    <scope>NUCLEOTIDE SEQUENCE [LARGE SCALE GENOMIC DNA]</scope>
    <source>
        <strain evidence="13">UTEX 1602</strain>
    </source>
</reference>
<feature type="binding site" evidence="7">
    <location>
        <position position="162"/>
    </location>
    <ligand>
        <name>Mg(2+)</name>
        <dbReference type="ChEBI" id="CHEBI:18420"/>
        <label>1</label>
    </ligand>
</feature>
<gene>
    <name evidence="12" type="ORF">C2E21_4572</name>
</gene>
<feature type="site" description="Important for catalytic activity" evidence="8">
    <location>
        <position position="232"/>
    </location>
</feature>
<dbReference type="EC" id="3.1.-.-" evidence="9"/>
<dbReference type="Gene3D" id="3.60.10.10">
    <property type="entry name" value="Endonuclease/exonuclease/phosphatase"/>
    <property type="match status" value="1"/>
</dbReference>
<dbReference type="GO" id="GO:0008311">
    <property type="term" value="F:double-stranded DNA 3'-5' DNA exonuclease activity"/>
    <property type="evidence" value="ECO:0007669"/>
    <property type="project" value="TreeGrafter"/>
</dbReference>
<dbReference type="GO" id="GO:0006284">
    <property type="term" value="P:base-excision repair"/>
    <property type="evidence" value="ECO:0007669"/>
    <property type="project" value="TreeGrafter"/>
</dbReference>
<dbReference type="GO" id="GO:0003677">
    <property type="term" value="F:DNA binding"/>
    <property type="evidence" value="ECO:0007669"/>
    <property type="project" value="InterPro"/>
</dbReference>
<accession>A0A2P6TRH0</accession>
<dbReference type="GO" id="GO:0003906">
    <property type="term" value="F:DNA-(apurinic or apyrimidinic site) endonuclease activity"/>
    <property type="evidence" value="ECO:0007669"/>
    <property type="project" value="TreeGrafter"/>
</dbReference>
<evidence type="ECO:0000256" key="7">
    <source>
        <dbReference type="PIRSR" id="PIRSR604808-2"/>
    </source>
</evidence>
<feature type="region of interest" description="Disordered" evidence="10">
    <location>
        <begin position="368"/>
        <end position="387"/>
    </location>
</feature>
<dbReference type="SUPFAM" id="SSF56219">
    <property type="entry name" value="DNase I-like"/>
    <property type="match status" value="1"/>
</dbReference>
<sequence>MKLLVWNINALAPTARNAVLKYGSWAGFFQHHGLDLLALQESKVIEDKLTKELACVDGFQSFWACSREKKGYSGVTTYASEAWAPLIAESDCLGSGEDDIDREGRIVLTDHGAFVMINVYVPNAGDRPARARLPYKLRFLEALRRKCDDLTAAGRQLLIVGDFNIPAEPRDMHPSLGPYEESYGEEERAALAGLMAAYPDVWRRLHPEKSSTYTVWNEKTSARAFNQGLRIDYVLASPGLLDKVVSCEVLSAEVLPPKWSDHAGILLELRDVDPPAAHPPCKAWQALYKRFTDTTQRSILSMFGKKRPAEGAPGKAAGGGGSGGKGAAAAAVRPFHYTASNMLSAILASPPFGMHWAWAPGMVGAAVRPAGPSKAPGPSKAASATAR</sequence>
<evidence type="ECO:0000256" key="5">
    <source>
        <dbReference type="ARBA" id="ARBA00022842"/>
    </source>
</evidence>
<dbReference type="GO" id="GO:0046872">
    <property type="term" value="F:metal ion binding"/>
    <property type="evidence" value="ECO:0007669"/>
    <property type="project" value="UniProtKB-KW"/>
</dbReference>
<feature type="active site" description="Proton acceptor" evidence="6">
    <location>
        <position position="262"/>
    </location>
</feature>
<dbReference type="InterPro" id="IPR005135">
    <property type="entry name" value="Endo/exonuclease/phosphatase"/>
</dbReference>
<dbReference type="PROSITE" id="PS51435">
    <property type="entry name" value="AP_NUCLEASE_F1_4"/>
    <property type="match status" value="1"/>
</dbReference>
<evidence type="ECO:0000313" key="12">
    <source>
        <dbReference type="EMBL" id="PRW56659.1"/>
    </source>
</evidence>
<dbReference type="PANTHER" id="PTHR22748:SF4">
    <property type="entry name" value="DNA-(APURINIC OR APYRIMIDINIC SITE) ENDONUCLEASE 2"/>
    <property type="match status" value="1"/>
</dbReference>
<evidence type="ECO:0000256" key="9">
    <source>
        <dbReference type="RuleBase" id="RU362131"/>
    </source>
</evidence>
<dbReference type="GO" id="GO:0005634">
    <property type="term" value="C:nucleus"/>
    <property type="evidence" value="ECO:0007669"/>
    <property type="project" value="TreeGrafter"/>
</dbReference>
<evidence type="ECO:0000256" key="8">
    <source>
        <dbReference type="PIRSR" id="PIRSR604808-3"/>
    </source>
</evidence>
<keyword evidence="3 7" id="KW-0479">Metal-binding</keyword>
<feature type="compositionally biased region" description="Low complexity" evidence="10">
    <location>
        <begin position="369"/>
        <end position="387"/>
    </location>
</feature>
<feature type="site" description="Interaction with DNA substrate" evidence="8">
    <location>
        <position position="262"/>
    </location>
</feature>
<evidence type="ECO:0000256" key="6">
    <source>
        <dbReference type="PIRSR" id="PIRSR604808-1"/>
    </source>
</evidence>
<name>A0A2P6TRH0_CHLSO</name>